<dbReference type="Pfam" id="PF01734">
    <property type="entry name" value="Patatin"/>
    <property type="match status" value="1"/>
</dbReference>
<keyword evidence="2 4" id="KW-0442">Lipid degradation</keyword>
<dbReference type="InterPro" id="IPR016035">
    <property type="entry name" value="Acyl_Trfase/lysoPLipase"/>
</dbReference>
<dbReference type="GO" id="GO:0016787">
    <property type="term" value="F:hydrolase activity"/>
    <property type="evidence" value="ECO:0007669"/>
    <property type="project" value="UniProtKB-UniRule"/>
</dbReference>
<feature type="signal peptide" evidence="5">
    <location>
        <begin position="1"/>
        <end position="27"/>
    </location>
</feature>
<dbReference type="SUPFAM" id="SSF52151">
    <property type="entry name" value="FabD/lysophospholipase-like"/>
    <property type="match status" value="1"/>
</dbReference>
<dbReference type="PROSITE" id="PS51635">
    <property type="entry name" value="PNPLA"/>
    <property type="match status" value="1"/>
</dbReference>
<dbReference type="PANTHER" id="PTHR14226">
    <property type="entry name" value="NEUROPATHY TARGET ESTERASE/SWISS CHEESE D.MELANOGASTER"/>
    <property type="match status" value="1"/>
</dbReference>
<dbReference type="InterPro" id="IPR050301">
    <property type="entry name" value="NTE"/>
</dbReference>
<feature type="short sequence motif" description="GXGXXG" evidence="4">
    <location>
        <begin position="80"/>
        <end position="85"/>
    </location>
</feature>
<proteinExistence type="predicted"/>
<keyword evidence="8" id="KW-1185">Reference proteome</keyword>
<dbReference type="AlphaFoldDB" id="A0A7W8XPX3"/>
<feature type="chain" id="PRO_5030785996" evidence="5">
    <location>
        <begin position="28"/>
        <end position="397"/>
    </location>
</feature>
<reference evidence="7 8" key="1">
    <citation type="submission" date="2020-08" db="EMBL/GenBank/DDBJ databases">
        <title>Genomic Encyclopedia of Type Strains, Phase IV (KMG-V): Genome sequencing to study the core and pangenomes of soil and plant-associated prokaryotes.</title>
        <authorList>
            <person name="Whitman W."/>
        </authorList>
    </citation>
    <scope>NUCLEOTIDE SEQUENCE [LARGE SCALE GENOMIC DNA]</scope>
    <source>
        <strain evidence="7 8">SEMIA 4064</strain>
    </source>
</reference>
<dbReference type="EMBL" id="JACHBI010000002">
    <property type="protein sequence ID" value="MBB5573195.1"/>
    <property type="molecule type" value="Genomic_DNA"/>
</dbReference>
<dbReference type="GO" id="GO:0016042">
    <property type="term" value="P:lipid catabolic process"/>
    <property type="evidence" value="ECO:0007669"/>
    <property type="project" value="UniProtKB-UniRule"/>
</dbReference>
<evidence type="ECO:0000256" key="5">
    <source>
        <dbReference type="SAM" id="SignalP"/>
    </source>
</evidence>
<keyword evidence="5" id="KW-0732">Signal</keyword>
<feature type="active site" description="Nucleophile" evidence="4">
    <location>
        <position position="111"/>
    </location>
</feature>
<feature type="active site" description="Proton acceptor" evidence="4">
    <location>
        <position position="255"/>
    </location>
</feature>
<feature type="short sequence motif" description="GXSXG" evidence="4">
    <location>
        <begin position="109"/>
        <end position="113"/>
    </location>
</feature>
<evidence type="ECO:0000256" key="3">
    <source>
        <dbReference type="ARBA" id="ARBA00023098"/>
    </source>
</evidence>
<dbReference type="PROSITE" id="PS51257">
    <property type="entry name" value="PROKAR_LIPOPROTEIN"/>
    <property type="match status" value="1"/>
</dbReference>
<dbReference type="RefSeq" id="WP_245407509.1">
    <property type="nucleotide sequence ID" value="NZ_JACHBI010000002.1"/>
</dbReference>
<evidence type="ECO:0000256" key="4">
    <source>
        <dbReference type="PROSITE-ProRule" id="PRU01161"/>
    </source>
</evidence>
<dbReference type="Proteomes" id="UP000549882">
    <property type="component" value="Unassembled WGS sequence"/>
</dbReference>
<keyword evidence="1 4" id="KW-0378">Hydrolase</keyword>
<organism evidence="7 8">
    <name type="scientific">Rhizobium paranaense</name>
    <dbReference type="NCBI Taxonomy" id="1650438"/>
    <lineage>
        <taxon>Bacteria</taxon>
        <taxon>Pseudomonadati</taxon>
        <taxon>Pseudomonadota</taxon>
        <taxon>Alphaproteobacteria</taxon>
        <taxon>Hyphomicrobiales</taxon>
        <taxon>Rhizobiaceae</taxon>
        <taxon>Rhizobium/Agrobacterium group</taxon>
        <taxon>Rhizobium</taxon>
    </lineage>
</organism>
<feature type="domain" description="PNPLA" evidence="6">
    <location>
        <begin position="76"/>
        <end position="271"/>
    </location>
</feature>
<keyword evidence="3 4" id="KW-0443">Lipid metabolism</keyword>
<evidence type="ECO:0000259" key="6">
    <source>
        <dbReference type="PROSITE" id="PS51635"/>
    </source>
</evidence>
<evidence type="ECO:0000313" key="8">
    <source>
        <dbReference type="Proteomes" id="UP000549882"/>
    </source>
</evidence>
<evidence type="ECO:0000256" key="2">
    <source>
        <dbReference type="ARBA" id="ARBA00022963"/>
    </source>
</evidence>
<evidence type="ECO:0000256" key="1">
    <source>
        <dbReference type="ARBA" id="ARBA00022801"/>
    </source>
</evidence>
<protein>
    <submittedName>
        <fullName evidence="7">Putative acylesterase/phospholipase RssA</fullName>
    </submittedName>
</protein>
<name>A0A7W8XPX3_9HYPH</name>
<accession>A0A7W8XPX3</accession>
<comment type="caution">
    <text evidence="7">The sequence shown here is derived from an EMBL/GenBank/DDBJ whole genome shotgun (WGS) entry which is preliminary data.</text>
</comment>
<dbReference type="Gene3D" id="3.40.1090.10">
    <property type="entry name" value="Cytosolic phospholipase A2 catalytic domain"/>
    <property type="match status" value="1"/>
</dbReference>
<dbReference type="PANTHER" id="PTHR14226:SF74">
    <property type="entry name" value="BLR4684 PROTEIN"/>
    <property type="match status" value="1"/>
</dbReference>
<evidence type="ECO:0000313" key="7">
    <source>
        <dbReference type="EMBL" id="MBB5573195.1"/>
    </source>
</evidence>
<dbReference type="InterPro" id="IPR002641">
    <property type="entry name" value="PNPLA_dom"/>
</dbReference>
<gene>
    <name evidence="7" type="ORF">GGD50_001799</name>
</gene>
<feature type="short sequence motif" description="DGA/G" evidence="4">
    <location>
        <begin position="255"/>
        <end position="257"/>
    </location>
</feature>
<sequence length="397" mass="43587">MPVLKGNCRNIFLSVMMASLFLSSCVATTRPQYDQVQSTLAEIPGFPNVRSYLDQDTKSLEDAFDLQPAAAQRNYLMISGGGAAGAFSAGVLSAWTKKGSRPEFDVVSGVSTGALIAPFAYLGSSYDDLLKDLYTSGVAKSLVDRRLFPNKMLSESLLRGEVLRNMIRRYVTADILQQVAKEHMKGRRLFVLTSNLDSQRAVIWNMGAIAASHQPGALQLFQDVLIASASIPGVYPAVLIKVHANGHDFQELHSDGGSSSQILTLPYAVLASANHPPRQKRDQFNLYVIVNNALIPEFSNTNGSTLNVMARAYSTLVKAQERDSLMALYGYTRRTEANLHVASIDCQLPYDMTDPFNEPYMRSVFDLGTREMLSDALWKDEPLFTVAASPHAGRCSQ</sequence>